<evidence type="ECO:0008006" key="4">
    <source>
        <dbReference type="Google" id="ProtNLM"/>
    </source>
</evidence>
<feature type="transmembrane region" description="Helical" evidence="1">
    <location>
        <begin position="292"/>
        <end position="314"/>
    </location>
</feature>
<keyword evidence="1" id="KW-1133">Transmembrane helix</keyword>
<evidence type="ECO:0000313" key="3">
    <source>
        <dbReference type="Proteomes" id="UP001297272"/>
    </source>
</evidence>
<evidence type="ECO:0000313" key="2">
    <source>
        <dbReference type="EMBL" id="MBS9720221.1"/>
    </source>
</evidence>
<dbReference type="RefSeq" id="WP_213983772.1">
    <property type="nucleotide sequence ID" value="NZ_JAFMNX010000001.1"/>
</dbReference>
<proteinExistence type="predicted"/>
<feature type="transmembrane region" description="Helical" evidence="1">
    <location>
        <begin position="49"/>
        <end position="72"/>
    </location>
</feature>
<organism evidence="2 3">
    <name type="scientific">Tianweitania aestuarii</name>
    <dbReference type="NCBI Taxonomy" id="2814886"/>
    <lineage>
        <taxon>Bacteria</taxon>
        <taxon>Pseudomonadati</taxon>
        <taxon>Pseudomonadota</taxon>
        <taxon>Alphaproteobacteria</taxon>
        <taxon>Hyphomicrobiales</taxon>
        <taxon>Phyllobacteriaceae</taxon>
        <taxon>Tianweitania</taxon>
    </lineage>
</organism>
<feature type="transmembrane region" description="Helical" evidence="1">
    <location>
        <begin position="252"/>
        <end position="272"/>
    </location>
</feature>
<feature type="transmembrane region" description="Helical" evidence="1">
    <location>
        <begin position="356"/>
        <end position="375"/>
    </location>
</feature>
<name>A0ABS5RT89_9HYPH</name>
<gene>
    <name evidence="2" type="ORF">JYU29_05915</name>
</gene>
<feature type="transmembrane region" description="Helical" evidence="1">
    <location>
        <begin position="326"/>
        <end position="344"/>
    </location>
</feature>
<keyword evidence="1" id="KW-0812">Transmembrane</keyword>
<feature type="transmembrane region" description="Helical" evidence="1">
    <location>
        <begin position="113"/>
        <end position="132"/>
    </location>
</feature>
<dbReference type="EMBL" id="JAFMNX010000001">
    <property type="protein sequence ID" value="MBS9720221.1"/>
    <property type="molecule type" value="Genomic_DNA"/>
</dbReference>
<evidence type="ECO:0000256" key="1">
    <source>
        <dbReference type="SAM" id="Phobius"/>
    </source>
</evidence>
<protein>
    <recommendedName>
        <fullName evidence="4">DUF4173 domain-containing protein</fullName>
    </recommendedName>
</protein>
<feature type="transmembrane region" description="Helical" evidence="1">
    <location>
        <begin position="84"/>
        <end position="107"/>
    </location>
</feature>
<keyword evidence="1" id="KW-0472">Membrane</keyword>
<keyword evidence="3" id="KW-1185">Reference proteome</keyword>
<reference evidence="2 3" key="1">
    <citation type="submission" date="2021-03" db="EMBL/GenBank/DDBJ databases">
        <title>Tianweitania aestuarii sp. nov., isolated from a tidal flat.</title>
        <authorList>
            <person name="Park S."/>
            <person name="Yoon J.-H."/>
        </authorList>
    </citation>
    <scope>NUCLEOTIDE SEQUENCE [LARGE SCALE GENOMIC DNA]</scope>
    <source>
        <strain evidence="2 3">BSSL-BM11</strain>
    </source>
</reference>
<feature type="transmembrane region" description="Helical" evidence="1">
    <location>
        <begin position="189"/>
        <end position="206"/>
    </location>
</feature>
<sequence>MDEYLTLRELDSGGVSFLLTRITEWSYRPFSEGLVFLYSLAVASSGSQLITHFLGGLWLILLLLLCLPVLLFRSETGLGNKGAALMLVLTVMVLFLGSRAVAEVFYWPQGSAAYLPALACLGFVTFSLALSGRSGFGEVLALTLMLAVLALSTEVGAMISACFVGAFLVLAVLDRWKTKERGVLASSDFLLIIVLLAALPVFYFVLNGRMSGSGEVFGNPEIAKNIGRSLWEALKKFPTDGLGLRYTPDRPVWFFATLLAKVLLFAGALGLFRQLNVSGAARSQRQVVSLFAWLAALMAGSLFSLVAAFYQFGVVCCERHQTTRDCLAVLAIVVVARIVAMILPGNGGHRSRISPVALLAGATLLVAFANAPALLHDYKSYSRAWNARNETWMDGRSDEAFMIFRQPPILRIAGGQNWEVGQYERQEEPTLTIRVIMDYFGKTRMDMRPVGEPSR</sequence>
<feature type="transmembrane region" description="Helical" evidence="1">
    <location>
        <begin position="139"/>
        <end position="169"/>
    </location>
</feature>
<dbReference type="Proteomes" id="UP001297272">
    <property type="component" value="Unassembled WGS sequence"/>
</dbReference>
<comment type="caution">
    <text evidence="2">The sequence shown here is derived from an EMBL/GenBank/DDBJ whole genome shotgun (WGS) entry which is preliminary data.</text>
</comment>
<accession>A0ABS5RT89</accession>